<accession>A0AC60PYY1</accession>
<feature type="non-terminal residue" evidence="1">
    <location>
        <position position="1"/>
    </location>
</feature>
<dbReference type="Proteomes" id="UP000805193">
    <property type="component" value="Unassembled WGS sequence"/>
</dbReference>
<evidence type="ECO:0000313" key="2">
    <source>
        <dbReference type="Proteomes" id="UP000805193"/>
    </source>
</evidence>
<name>A0AC60PYY1_IXOPE</name>
<reference evidence="1 2" key="1">
    <citation type="journal article" date="2020" name="Cell">
        <title>Large-Scale Comparative Analyses of Tick Genomes Elucidate Their Genetic Diversity and Vector Capacities.</title>
        <authorList>
            <consortium name="Tick Genome and Microbiome Consortium (TIGMIC)"/>
            <person name="Jia N."/>
            <person name="Wang J."/>
            <person name="Shi W."/>
            <person name="Du L."/>
            <person name="Sun Y."/>
            <person name="Zhan W."/>
            <person name="Jiang J.F."/>
            <person name="Wang Q."/>
            <person name="Zhang B."/>
            <person name="Ji P."/>
            <person name="Bell-Sakyi L."/>
            <person name="Cui X.M."/>
            <person name="Yuan T.T."/>
            <person name="Jiang B.G."/>
            <person name="Yang W.F."/>
            <person name="Lam T.T."/>
            <person name="Chang Q.C."/>
            <person name="Ding S.J."/>
            <person name="Wang X.J."/>
            <person name="Zhu J.G."/>
            <person name="Ruan X.D."/>
            <person name="Zhao L."/>
            <person name="Wei J.T."/>
            <person name="Ye R.Z."/>
            <person name="Que T.C."/>
            <person name="Du C.H."/>
            <person name="Zhou Y.H."/>
            <person name="Cheng J.X."/>
            <person name="Dai P.F."/>
            <person name="Guo W.B."/>
            <person name="Han X.H."/>
            <person name="Huang E.J."/>
            <person name="Li L.F."/>
            <person name="Wei W."/>
            <person name="Gao Y.C."/>
            <person name="Liu J.Z."/>
            <person name="Shao H.Z."/>
            <person name="Wang X."/>
            <person name="Wang C.C."/>
            <person name="Yang T.C."/>
            <person name="Huo Q.B."/>
            <person name="Li W."/>
            <person name="Chen H.Y."/>
            <person name="Chen S.E."/>
            <person name="Zhou L.G."/>
            <person name="Ni X.B."/>
            <person name="Tian J.H."/>
            <person name="Sheng Y."/>
            <person name="Liu T."/>
            <person name="Pan Y.S."/>
            <person name="Xia L.Y."/>
            <person name="Li J."/>
            <person name="Zhao F."/>
            <person name="Cao W.C."/>
        </authorList>
    </citation>
    <scope>NUCLEOTIDE SEQUENCE [LARGE SCALE GENOMIC DNA]</scope>
    <source>
        <strain evidence="1">Iper-2018</strain>
    </source>
</reference>
<dbReference type="EMBL" id="JABSTQ010009781">
    <property type="protein sequence ID" value="KAG0425989.1"/>
    <property type="molecule type" value="Genomic_DNA"/>
</dbReference>
<sequence>LGRAGMRVAAMDLASPLLGPGTDVDIPLAVIGLRSLAVLSSRLDVTQILVGPHGYRDWRGLAALAGFDRDSVELMGQRGESPTEALIDAWMARSRKERVTLHLLIQNLELLERFDVIDDVMPHLDHDVKLFKNKHSGDLPDSISDPLLKLPEGCPVYDAYVCYTAEDFPFVQTLVEKLERPELGIRLFLPERDLCAGVLKYNTFFQLMEKWCKKTIIVFSPEFLKSHECRMQQKFIESIEIEQAQQKLIPVVIKPCALDGMIRMISKINLCESASALSHWSWNNLISSIKSSGNGSFVQRAPSLCALGLAPSPPEVRAPSATHPRTPVAAPKAVEVASHSHKGKTKWLSGIFSRKKNNSVSSASSGFQSMATPE</sequence>
<proteinExistence type="predicted"/>
<comment type="caution">
    <text evidence="1">The sequence shown here is derived from an EMBL/GenBank/DDBJ whole genome shotgun (WGS) entry which is preliminary data.</text>
</comment>
<evidence type="ECO:0000313" key="1">
    <source>
        <dbReference type="EMBL" id="KAG0425989.1"/>
    </source>
</evidence>
<organism evidence="1 2">
    <name type="scientific">Ixodes persulcatus</name>
    <name type="common">Taiga tick</name>
    <dbReference type="NCBI Taxonomy" id="34615"/>
    <lineage>
        <taxon>Eukaryota</taxon>
        <taxon>Metazoa</taxon>
        <taxon>Ecdysozoa</taxon>
        <taxon>Arthropoda</taxon>
        <taxon>Chelicerata</taxon>
        <taxon>Arachnida</taxon>
        <taxon>Acari</taxon>
        <taxon>Parasitiformes</taxon>
        <taxon>Ixodida</taxon>
        <taxon>Ixodoidea</taxon>
        <taxon>Ixodidae</taxon>
        <taxon>Ixodinae</taxon>
        <taxon>Ixodes</taxon>
    </lineage>
</organism>
<gene>
    <name evidence="1" type="ORF">HPB47_026872</name>
</gene>
<protein>
    <submittedName>
        <fullName evidence="1">Uncharacterized protein</fullName>
    </submittedName>
</protein>
<keyword evidence="2" id="KW-1185">Reference proteome</keyword>